<accession>A0A9X1F4Z5</accession>
<feature type="region of interest" description="Disordered" evidence="1">
    <location>
        <begin position="33"/>
        <end position="66"/>
    </location>
</feature>
<dbReference type="RefSeq" id="WP_218404168.1">
    <property type="nucleotide sequence ID" value="NZ_JAGSPC010000001.1"/>
</dbReference>
<comment type="caution">
    <text evidence="2">The sequence shown here is derived from an EMBL/GenBank/DDBJ whole genome shotgun (WGS) entry which is preliminary data.</text>
</comment>
<name>A0A9X1F4Z5_9SPHN</name>
<evidence type="ECO:0000313" key="3">
    <source>
        <dbReference type="Proteomes" id="UP001138681"/>
    </source>
</evidence>
<protein>
    <submittedName>
        <fullName evidence="2">Uncharacterized protein</fullName>
    </submittedName>
</protein>
<sequence>MSLRSDGTWQIILADLALILFLLTLLAVPGASANKADDPPAQRAEFAPSQALFRPDTDGPGLDEWLRGQVRDPRATLTIHARYREGDSDAAWANAQALSKQARDLDWPVRLVITQSNSADLYASIGYDAPADETAGDDAN</sequence>
<dbReference type="AlphaFoldDB" id="A0A9X1F4Z5"/>
<proteinExistence type="predicted"/>
<evidence type="ECO:0000256" key="1">
    <source>
        <dbReference type="SAM" id="MobiDB-lite"/>
    </source>
</evidence>
<dbReference type="EMBL" id="JAGSPC010000001">
    <property type="protein sequence ID" value="MBV7258905.1"/>
    <property type="molecule type" value="Genomic_DNA"/>
</dbReference>
<keyword evidence="3" id="KW-1185">Reference proteome</keyword>
<evidence type="ECO:0000313" key="2">
    <source>
        <dbReference type="EMBL" id="MBV7258905.1"/>
    </source>
</evidence>
<reference evidence="2" key="1">
    <citation type="submission" date="2021-04" db="EMBL/GenBank/DDBJ databases">
        <authorList>
            <person name="Pira H."/>
            <person name="Risdian C."/>
            <person name="Wink J."/>
        </authorList>
    </citation>
    <scope>NUCLEOTIDE SEQUENCE</scope>
    <source>
        <strain evidence="2">WH158</strain>
    </source>
</reference>
<dbReference type="Proteomes" id="UP001138681">
    <property type="component" value="Unassembled WGS sequence"/>
</dbReference>
<organism evidence="2 3">
    <name type="scientific">Erythrobacter crassostreae</name>
    <dbReference type="NCBI Taxonomy" id="2828328"/>
    <lineage>
        <taxon>Bacteria</taxon>
        <taxon>Pseudomonadati</taxon>
        <taxon>Pseudomonadota</taxon>
        <taxon>Alphaproteobacteria</taxon>
        <taxon>Sphingomonadales</taxon>
        <taxon>Erythrobacteraceae</taxon>
        <taxon>Erythrobacter/Porphyrobacter group</taxon>
        <taxon>Erythrobacter</taxon>
    </lineage>
</organism>
<gene>
    <name evidence="2" type="ORF">KCG46_04840</name>
</gene>